<evidence type="ECO:0008006" key="2">
    <source>
        <dbReference type="Google" id="ProtNLM"/>
    </source>
</evidence>
<dbReference type="InterPro" id="IPR036397">
    <property type="entry name" value="RNaseH_sf"/>
</dbReference>
<accession>A0A6N1NNM2</accession>
<dbReference type="RefSeq" id="YP_010782206.1">
    <property type="nucleotide sequence ID" value="NC_075039.1"/>
</dbReference>
<dbReference type="GO" id="GO:0003676">
    <property type="term" value="F:nucleic acid binding"/>
    <property type="evidence" value="ECO:0007669"/>
    <property type="project" value="InterPro"/>
</dbReference>
<dbReference type="GeneID" id="80518970"/>
<reference evidence="1" key="2">
    <citation type="journal article" date="2018" name="Nat. Commun.">
        <title>Tailed giant Tupanvirus possesses the most complete translational apparatus of the known virosphere.</title>
        <authorList>
            <person name="Abrahao J."/>
            <person name="Silva L."/>
            <person name="Silva L.S."/>
            <person name="Khalil J.Y.B."/>
            <person name="Rodrigues R."/>
            <person name="Arantes T."/>
            <person name="Assis F."/>
            <person name="Boratto P."/>
            <person name="Andrade M."/>
            <person name="Kroon E.G."/>
            <person name="Ribeiro B."/>
            <person name="Bergier I."/>
            <person name="Seligmann H."/>
            <person name="Ghigo E."/>
            <person name="Colson P."/>
            <person name="Levasseur A."/>
            <person name="Kroemer G."/>
            <person name="Raoult D."/>
            <person name="La Scola B."/>
        </authorList>
    </citation>
    <scope>NUCLEOTIDE SEQUENCE [LARGE SCALE GENOMIC DNA]</scope>
    <source>
        <strain evidence="1">Soda lake</strain>
    </source>
</reference>
<dbReference type="EMBL" id="KY523104">
    <property type="protein sequence ID" value="QKU35540.1"/>
    <property type="molecule type" value="Genomic_DNA"/>
</dbReference>
<evidence type="ECO:0000313" key="1">
    <source>
        <dbReference type="EMBL" id="QKU35540.1"/>
    </source>
</evidence>
<dbReference type="KEGG" id="vg:80518970"/>
<name>A0A6N1NNM2_9VIRU</name>
<organism evidence="1">
    <name type="scientific">Tupanvirus soda lake</name>
    <dbReference type="NCBI Taxonomy" id="2126985"/>
    <lineage>
        <taxon>Viruses</taxon>
        <taxon>Varidnaviria</taxon>
        <taxon>Bamfordvirae</taxon>
        <taxon>Nucleocytoviricota</taxon>
        <taxon>Megaviricetes</taxon>
        <taxon>Imitervirales</taxon>
        <taxon>Mimiviridae</taxon>
        <taxon>Megamimivirinae</taxon>
        <taxon>Tupanvirus</taxon>
        <taxon>Tupanvirus salinum</taxon>
    </lineage>
</organism>
<reference evidence="1" key="1">
    <citation type="submission" date="2017-01" db="EMBL/GenBank/DDBJ databases">
        <authorList>
            <person name="Assis F.L."/>
            <person name="Abrahao J.S."/>
            <person name="Silva L."/>
            <person name="Khalil J.B."/>
            <person name="Rodrigues R."/>
            <person name="Silva L.S."/>
            <person name="Arantes T."/>
            <person name="Boratto P."/>
            <person name="Andrade M."/>
            <person name="Kroon E.G."/>
            <person name="Ribeiro B."/>
            <person name="Bergier I."/>
            <person name="Seligmann H."/>
            <person name="Ghigo E."/>
            <person name="Colson P."/>
            <person name="Levasseur A."/>
            <person name="Raoult D."/>
            <person name="Scola B.L."/>
        </authorList>
    </citation>
    <scope>NUCLEOTIDE SEQUENCE</scope>
    <source>
        <strain evidence="1">Soda lake</strain>
    </source>
</reference>
<proteinExistence type="predicted"/>
<dbReference type="SUPFAM" id="SSF53098">
    <property type="entry name" value="Ribonuclease H-like"/>
    <property type="match status" value="1"/>
</dbReference>
<dbReference type="InterPro" id="IPR012337">
    <property type="entry name" value="RNaseH-like_sf"/>
</dbReference>
<protein>
    <recommendedName>
        <fullName evidence="2">Exonuclease</fullName>
    </recommendedName>
</protein>
<dbReference type="Gene3D" id="3.30.420.10">
    <property type="entry name" value="Ribonuclease H-like superfamily/Ribonuclease H"/>
    <property type="match status" value="1"/>
</dbReference>
<dbReference type="PROSITE" id="PS51257">
    <property type="entry name" value="PROKAR_LIPOPROTEIN"/>
    <property type="match status" value="1"/>
</dbReference>
<sequence length="206" mass="24069">MNKTKENVFVSIDVESTGDSPSTSSCVMIGCVVFRNIDVMKETSDAEWIVDKKRWCIEEIPGRPMSDRCYREFWSKNQELWKYIKSHAVDAKTAMKSFSDWYSHLLSSYNCTFIARPSSFDWQWINCIYDEFGPDNKPPLPFSIICISSIIKSFGFIGLNWENIIKPHLDNQKYVMTHYADDDALYQAYIFVKTIAWLKNNMCIKN</sequence>